<gene>
    <name evidence="2" type="ORF">Poly30_19150</name>
</gene>
<dbReference type="Proteomes" id="UP000320390">
    <property type="component" value="Chromosome"/>
</dbReference>
<evidence type="ECO:0000256" key="1">
    <source>
        <dbReference type="SAM" id="MobiDB-lite"/>
    </source>
</evidence>
<dbReference type="SUPFAM" id="SSF48452">
    <property type="entry name" value="TPR-like"/>
    <property type="match status" value="1"/>
</dbReference>
<dbReference type="OrthoDB" id="9806895at2"/>
<dbReference type="InterPro" id="IPR011990">
    <property type="entry name" value="TPR-like_helical_dom_sf"/>
</dbReference>
<name>A0A518EQN8_9BACT</name>
<dbReference type="Gene3D" id="1.25.40.10">
    <property type="entry name" value="Tetratricopeptide repeat domain"/>
    <property type="match status" value="1"/>
</dbReference>
<organism evidence="2 3">
    <name type="scientific">Saltatorellus ferox</name>
    <dbReference type="NCBI Taxonomy" id="2528018"/>
    <lineage>
        <taxon>Bacteria</taxon>
        <taxon>Pseudomonadati</taxon>
        <taxon>Planctomycetota</taxon>
        <taxon>Planctomycetia</taxon>
        <taxon>Planctomycetia incertae sedis</taxon>
        <taxon>Saltatorellus</taxon>
    </lineage>
</organism>
<dbReference type="RefSeq" id="WP_145196558.1">
    <property type="nucleotide sequence ID" value="NZ_CP036434.1"/>
</dbReference>
<dbReference type="SUPFAM" id="SSF55486">
    <property type="entry name" value="Metalloproteases ('zincins'), catalytic domain"/>
    <property type="match status" value="1"/>
</dbReference>
<dbReference type="EMBL" id="CP036434">
    <property type="protein sequence ID" value="QDV06406.1"/>
    <property type="molecule type" value="Genomic_DNA"/>
</dbReference>
<evidence type="ECO:0000313" key="2">
    <source>
        <dbReference type="EMBL" id="QDV06406.1"/>
    </source>
</evidence>
<reference evidence="2 3" key="1">
    <citation type="submission" date="2019-02" db="EMBL/GenBank/DDBJ databases">
        <title>Deep-cultivation of Planctomycetes and their phenomic and genomic characterization uncovers novel biology.</title>
        <authorList>
            <person name="Wiegand S."/>
            <person name="Jogler M."/>
            <person name="Boedeker C."/>
            <person name="Pinto D."/>
            <person name="Vollmers J."/>
            <person name="Rivas-Marin E."/>
            <person name="Kohn T."/>
            <person name="Peeters S.H."/>
            <person name="Heuer A."/>
            <person name="Rast P."/>
            <person name="Oberbeckmann S."/>
            <person name="Bunk B."/>
            <person name="Jeske O."/>
            <person name="Meyerdierks A."/>
            <person name="Storesund J.E."/>
            <person name="Kallscheuer N."/>
            <person name="Luecker S."/>
            <person name="Lage O.M."/>
            <person name="Pohl T."/>
            <person name="Merkel B.J."/>
            <person name="Hornburger P."/>
            <person name="Mueller R.-W."/>
            <person name="Bruemmer F."/>
            <person name="Labrenz M."/>
            <person name="Spormann A.M."/>
            <person name="Op den Camp H."/>
            <person name="Overmann J."/>
            <person name="Amann R."/>
            <person name="Jetten M.S.M."/>
            <person name="Mascher T."/>
            <person name="Medema M.H."/>
            <person name="Devos D.P."/>
            <person name="Kaster A.-K."/>
            <person name="Ovreas L."/>
            <person name="Rohde M."/>
            <person name="Galperin M.Y."/>
            <person name="Jogler C."/>
        </authorList>
    </citation>
    <scope>NUCLEOTIDE SEQUENCE [LARGE SCALE GENOMIC DNA]</scope>
    <source>
        <strain evidence="2 3">Poly30</strain>
    </source>
</reference>
<evidence type="ECO:0000313" key="3">
    <source>
        <dbReference type="Proteomes" id="UP000320390"/>
    </source>
</evidence>
<dbReference type="InterPro" id="IPR010428">
    <property type="entry name" value="Zincin_1"/>
</dbReference>
<protein>
    <submittedName>
        <fullName evidence="2">Possibl zinc metallo-peptidase</fullName>
    </submittedName>
</protein>
<dbReference type="Pfam" id="PF06262">
    <property type="entry name" value="Zincin_1"/>
    <property type="match status" value="1"/>
</dbReference>
<dbReference type="Gene3D" id="3.30.2010.20">
    <property type="match status" value="1"/>
</dbReference>
<dbReference type="InterPro" id="IPR038555">
    <property type="entry name" value="Zincin_1_sf"/>
</dbReference>
<sequence length="276" mass="29976">MIQPEHDPDPDSSEEAIDPAIRAAGDALDNGDPESALVEAARAKDPGERALMEVRAYMAMGMLEAAEGAHGRAVEALGDDDVDVVEIEGEIALLNWELEHATECFEAIAEVEDDPYILERLALLADLAGDEDASHALMEKARELDPERPEPIRLSEEAFASVVDEALADMPPEFKKAVESARIVSEPVPFVELDDQSEEAMVPPDVLGLFVGPTIHELADAVSGELPPTIYLFQRNLERMARGPEELAIEIRVTLFHEIGHLLGLDEDEVAAMGLA</sequence>
<keyword evidence="3" id="KW-1185">Reference proteome</keyword>
<dbReference type="CDD" id="cd12952">
    <property type="entry name" value="MMP_ACEL2062"/>
    <property type="match status" value="1"/>
</dbReference>
<feature type="region of interest" description="Disordered" evidence="1">
    <location>
        <begin position="1"/>
        <end position="32"/>
    </location>
</feature>
<proteinExistence type="predicted"/>
<accession>A0A518EQN8</accession>
<dbReference type="AlphaFoldDB" id="A0A518EQN8"/>